<evidence type="ECO:0000256" key="3">
    <source>
        <dbReference type="ARBA" id="ARBA00022692"/>
    </source>
</evidence>
<organism evidence="8 9">
    <name type="scientific">Paenibacillus chartarius</name>
    <dbReference type="NCBI Taxonomy" id="747481"/>
    <lineage>
        <taxon>Bacteria</taxon>
        <taxon>Bacillati</taxon>
        <taxon>Bacillota</taxon>
        <taxon>Bacilli</taxon>
        <taxon>Bacillales</taxon>
        <taxon>Paenibacillaceae</taxon>
        <taxon>Paenibacillus</taxon>
    </lineage>
</organism>
<evidence type="ECO:0000256" key="5">
    <source>
        <dbReference type="ARBA" id="ARBA00023136"/>
    </source>
</evidence>
<feature type="transmembrane region" description="Helical" evidence="7">
    <location>
        <begin position="17"/>
        <end position="34"/>
    </location>
</feature>
<keyword evidence="4 7" id="KW-1133">Transmembrane helix</keyword>
<protein>
    <submittedName>
        <fullName evidence="8">Cytochrome c oxidase assembly protein</fullName>
    </submittedName>
</protein>
<feature type="transmembrane region" description="Helical" evidence="7">
    <location>
        <begin position="54"/>
        <end position="74"/>
    </location>
</feature>
<sequence>MDWNLLEQMMSGSFVELWSPVTVLLLVVVGYAYLHAARTNGFDPRISIGQKTSFLFGLVLFYAAVGSPLDWLGHHYFFSIHMLNQSILYLIMPLFILHGMPGWMVERSMKALRLERLFKFLTRPLIAVFTFNMLFSLYHIPKVMDTVMNNDWLLFSYHTVLLIAAFAMWFPVVGNVQYWERMSELKRMGYIFLNGVLLTPACALILFAGKPLYEMYRDVVMPIAGYSIVDDQQLGGVIMKIIQEITYGAALAFTFFRWYRTERSKEDEDELAEQVGQQTSPNSVPKLNGV</sequence>
<proteinExistence type="predicted"/>
<evidence type="ECO:0000256" key="1">
    <source>
        <dbReference type="ARBA" id="ARBA00004651"/>
    </source>
</evidence>
<dbReference type="EMBL" id="JBHLWN010000021">
    <property type="protein sequence ID" value="MFC0211667.1"/>
    <property type="molecule type" value="Genomic_DNA"/>
</dbReference>
<keyword evidence="3 7" id="KW-0812">Transmembrane</keyword>
<dbReference type="Pfam" id="PF09678">
    <property type="entry name" value="Caa3_CtaG"/>
    <property type="match status" value="1"/>
</dbReference>
<feature type="transmembrane region" description="Helical" evidence="7">
    <location>
        <begin position="191"/>
        <end position="213"/>
    </location>
</feature>
<feature type="compositionally biased region" description="Polar residues" evidence="6">
    <location>
        <begin position="275"/>
        <end position="290"/>
    </location>
</feature>
<keyword evidence="9" id="KW-1185">Reference proteome</keyword>
<name>A0ABV6DGD7_9BACL</name>
<keyword evidence="2" id="KW-1003">Cell membrane</keyword>
<comment type="subcellular location">
    <subcellularLocation>
        <location evidence="1">Cell membrane</location>
        <topology evidence="1">Multi-pass membrane protein</topology>
    </subcellularLocation>
</comment>
<feature type="transmembrane region" description="Helical" evidence="7">
    <location>
        <begin position="152"/>
        <end position="170"/>
    </location>
</feature>
<feature type="transmembrane region" description="Helical" evidence="7">
    <location>
        <begin position="233"/>
        <end position="256"/>
    </location>
</feature>
<comment type="caution">
    <text evidence="8">The sequence shown here is derived from an EMBL/GenBank/DDBJ whole genome shotgun (WGS) entry which is preliminary data.</text>
</comment>
<dbReference type="RefSeq" id="WP_377468653.1">
    <property type="nucleotide sequence ID" value="NZ_JBHLWN010000021.1"/>
</dbReference>
<evidence type="ECO:0000256" key="2">
    <source>
        <dbReference type="ARBA" id="ARBA00022475"/>
    </source>
</evidence>
<dbReference type="Proteomes" id="UP001589776">
    <property type="component" value="Unassembled WGS sequence"/>
</dbReference>
<evidence type="ECO:0000256" key="7">
    <source>
        <dbReference type="SAM" id="Phobius"/>
    </source>
</evidence>
<feature type="transmembrane region" description="Helical" evidence="7">
    <location>
        <begin position="117"/>
        <end position="140"/>
    </location>
</feature>
<keyword evidence="5 7" id="KW-0472">Membrane</keyword>
<dbReference type="InterPro" id="IPR019108">
    <property type="entry name" value="Caa3_assmbl_CtaG-rel"/>
</dbReference>
<accession>A0ABV6DGD7</accession>
<evidence type="ECO:0000256" key="6">
    <source>
        <dbReference type="SAM" id="MobiDB-lite"/>
    </source>
</evidence>
<gene>
    <name evidence="8" type="ORF">ACFFK0_04230</name>
</gene>
<evidence type="ECO:0000313" key="8">
    <source>
        <dbReference type="EMBL" id="MFC0211667.1"/>
    </source>
</evidence>
<feature type="transmembrane region" description="Helical" evidence="7">
    <location>
        <begin position="86"/>
        <end position="105"/>
    </location>
</feature>
<feature type="region of interest" description="Disordered" evidence="6">
    <location>
        <begin position="269"/>
        <end position="290"/>
    </location>
</feature>
<evidence type="ECO:0000313" key="9">
    <source>
        <dbReference type="Proteomes" id="UP001589776"/>
    </source>
</evidence>
<reference evidence="8 9" key="1">
    <citation type="submission" date="2024-09" db="EMBL/GenBank/DDBJ databases">
        <authorList>
            <person name="Sun Q."/>
            <person name="Mori K."/>
        </authorList>
    </citation>
    <scope>NUCLEOTIDE SEQUENCE [LARGE SCALE GENOMIC DNA]</scope>
    <source>
        <strain evidence="8 9">CCM 7759</strain>
    </source>
</reference>
<evidence type="ECO:0000256" key="4">
    <source>
        <dbReference type="ARBA" id="ARBA00022989"/>
    </source>
</evidence>